<keyword evidence="2" id="KW-1185">Reference proteome</keyword>
<gene>
    <name evidence="1" type="ORF">NPIL_635541</name>
</gene>
<accession>A0A8X6PFA0</accession>
<dbReference type="AlphaFoldDB" id="A0A8X6PFA0"/>
<reference evidence="1" key="1">
    <citation type="submission" date="2020-08" db="EMBL/GenBank/DDBJ databases">
        <title>Multicomponent nature underlies the extraordinary mechanical properties of spider dragline silk.</title>
        <authorList>
            <person name="Kono N."/>
            <person name="Nakamura H."/>
            <person name="Mori M."/>
            <person name="Yoshida Y."/>
            <person name="Ohtoshi R."/>
            <person name="Malay A.D."/>
            <person name="Moran D.A.P."/>
            <person name="Tomita M."/>
            <person name="Numata K."/>
            <person name="Arakawa K."/>
        </authorList>
    </citation>
    <scope>NUCLEOTIDE SEQUENCE</scope>
</reference>
<protein>
    <submittedName>
        <fullName evidence="1">Uncharacterized protein</fullName>
    </submittedName>
</protein>
<proteinExistence type="predicted"/>
<dbReference type="EMBL" id="BMAW01068247">
    <property type="protein sequence ID" value="GFT63489.1"/>
    <property type="molecule type" value="Genomic_DNA"/>
</dbReference>
<name>A0A8X6PFA0_NEPPI</name>
<sequence length="123" mass="14352">MNTNRFFRLGFSVTHGARNSFCYLYGAYGMHMSIHSEYRRFPEFQVFTRMFNSPGKGIISHILQEMVGDSRNYCEILTQLPCSVSFPSSNRQILSYYMTSTHILSYGKSSSFAVRYFSTKFER</sequence>
<evidence type="ECO:0000313" key="2">
    <source>
        <dbReference type="Proteomes" id="UP000887013"/>
    </source>
</evidence>
<dbReference type="Proteomes" id="UP000887013">
    <property type="component" value="Unassembled WGS sequence"/>
</dbReference>
<organism evidence="1 2">
    <name type="scientific">Nephila pilipes</name>
    <name type="common">Giant wood spider</name>
    <name type="synonym">Nephila maculata</name>
    <dbReference type="NCBI Taxonomy" id="299642"/>
    <lineage>
        <taxon>Eukaryota</taxon>
        <taxon>Metazoa</taxon>
        <taxon>Ecdysozoa</taxon>
        <taxon>Arthropoda</taxon>
        <taxon>Chelicerata</taxon>
        <taxon>Arachnida</taxon>
        <taxon>Araneae</taxon>
        <taxon>Araneomorphae</taxon>
        <taxon>Entelegynae</taxon>
        <taxon>Araneoidea</taxon>
        <taxon>Nephilidae</taxon>
        <taxon>Nephila</taxon>
    </lineage>
</organism>
<evidence type="ECO:0000313" key="1">
    <source>
        <dbReference type="EMBL" id="GFT63489.1"/>
    </source>
</evidence>
<comment type="caution">
    <text evidence="1">The sequence shown here is derived from an EMBL/GenBank/DDBJ whole genome shotgun (WGS) entry which is preliminary data.</text>
</comment>